<comment type="caution">
    <text evidence="1">The sequence shown here is derived from an EMBL/GenBank/DDBJ whole genome shotgun (WGS) entry which is preliminary data.</text>
</comment>
<protein>
    <submittedName>
        <fullName evidence="1">Uncharacterized protein</fullName>
    </submittedName>
</protein>
<dbReference type="Proteomes" id="UP001234297">
    <property type="component" value="Chromosome 3"/>
</dbReference>
<accession>A0ACC2LWR5</accession>
<evidence type="ECO:0000313" key="2">
    <source>
        <dbReference type="Proteomes" id="UP001234297"/>
    </source>
</evidence>
<sequence>MASSASSPTTRENCRPKEPSPNFKSTEEFYRYLEKSKPTQLMVINFTTEWCEPCKQADEFFKNLPHEYEDVKFAKVDVDVLMNIAEALGVTMMPTFLLVKVKKEKEHVKKDDMQGDHKEKKEPPILNKRYKMVKLDHVVGWNKKKEEELRGLIRKHRHTTT</sequence>
<organism evidence="1 2">
    <name type="scientific">Persea americana</name>
    <name type="common">Avocado</name>
    <dbReference type="NCBI Taxonomy" id="3435"/>
    <lineage>
        <taxon>Eukaryota</taxon>
        <taxon>Viridiplantae</taxon>
        <taxon>Streptophyta</taxon>
        <taxon>Embryophyta</taxon>
        <taxon>Tracheophyta</taxon>
        <taxon>Spermatophyta</taxon>
        <taxon>Magnoliopsida</taxon>
        <taxon>Magnoliidae</taxon>
        <taxon>Laurales</taxon>
        <taxon>Lauraceae</taxon>
        <taxon>Persea</taxon>
    </lineage>
</organism>
<gene>
    <name evidence="1" type="ORF">MRB53_012136</name>
</gene>
<name>A0ACC2LWR5_PERAE</name>
<reference evidence="1 2" key="1">
    <citation type="journal article" date="2022" name="Hortic Res">
        <title>A haplotype resolved chromosomal level avocado genome allows analysis of novel avocado genes.</title>
        <authorList>
            <person name="Nath O."/>
            <person name="Fletcher S.J."/>
            <person name="Hayward A."/>
            <person name="Shaw L.M."/>
            <person name="Masouleh A.K."/>
            <person name="Furtado A."/>
            <person name="Henry R.J."/>
            <person name="Mitter N."/>
        </authorList>
    </citation>
    <scope>NUCLEOTIDE SEQUENCE [LARGE SCALE GENOMIC DNA]</scope>
    <source>
        <strain evidence="2">cv. Hass</strain>
    </source>
</reference>
<dbReference type="EMBL" id="CM056811">
    <property type="protein sequence ID" value="KAJ8637869.1"/>
    <property type="molecule type" value="Genomic_DNA"/>
</dbReference>
<proteinExistence type="predicted"/>
<evidence type="ECO:0000313" key="1">
    <source>
        <dbReference type="EMBL" id="KAJ8637869.1"/>
    </source>
</evidence>
<keyword evidence="2" id="KW-1185">Reference proteome</keyword>